<dbReference type="InterPro" id="IPR001932">
    <property type="entry name" value="PPM-type_phosphatase-like_dom"/>
</dbReference>
<proteinExistence type="predicted"/>
<gene>
    <name evidence="2" type="ORF">NZH93_30415</name>
</gene>
<reference evidence="2" key="1">
    <citation type="submission" date="2022-08" db="EMBL/GenBank/DDBJ databases">
        <authorList>
            <person name="Tistechok S."/>
            <person name="Samborskyy M."/>
            <person name="Roman I."/>
        </authorList>
    </citation>
    <scope>NUCLEOTIDE SEQUENCE</scope>
    <source>
        <strain evidence="2">DSM 103496</strain>
    </source>
</reference>
<organism evidence="2 3">
    <name type="scientific">Umezawaea endophytica</name>
    <dbReference type="NCBI Taxonomy" id="1654476"/>
    <lineage>
        <taxon>Bacteria</taxon>
        <taxon>Bacillati</taxon>
        <taxon>Actinomycetota</taxon>
        <taxon>Actinomycetes</taxon>
        <taxon>Pseudonocardiales</taxon>
        <taxon>Pseudonocardiaceae</taxon>
        <taxon>Umezawaea</taxon>
    </lineage>
</organism>
<name>A0A9X2VQU7_9PSEU</name>
<dbReference type="SMART" id="SM00332">
    <property type="entry name" value="PP2Cc"/>
    <property type="match status" value="1"/>
</dbReference>
<evidence type="ECO:0000259" key="1">
    <source>
        <dbReference type="PROSITE" id="PS51746"/>
    </source>
</evidence>
<protein>
    <submittedName>
        <fullName evidence="2">Protein phosphatase 2C domain-containing protein</fullName>
    </submittedName>
</protein>
<dbReference type="Proteomes" id="UP001141259">
    <property type="component" value="Unassembled WGS sequence"/>
</dbReference>
<dbReference type="RefSeq" id="WP_259626686.1">
    <property type="nucleotide sequence ID" value="NZ_JANYMP010000017.1"/>
</dbReference>
<sequence length="238" mass="24321">MLVEQVPRPVRLTSGTCSERGRRGHNADASAAYRDPASGGLAFAVADGIGDSEGAGRAARLAAEAPAREAARLGAGRAVAAARAALEAWLPDDEHHLAGDAVLVTAAPRLGGGFTVAWAGDARAYFWDGTALTRLTTDQTVAEYFRSRGQAPTPRMEHVVTNSVRMSKPASIGLAHAPRGAGRLVLTTDGVHGRLTPEGFRLIVAGAGDPGTTSALLVATALRAGGTDNATALVVDVA</sequence>
<dbReference type="SUPFAM" id="SSF81606">
    <property type="entry name" value="PP2C-like"/>
    <property type="match status" value="1"/>
</dbReference>
<dbReference type="EMBL" id="JANYMP010000017">
    <property type="protein sequence ID" value="MCS7481191.1"/>
    <property type="molecule type" value="Genomic_DNA"/>
</dbReference>
<evidence type="ECO:0000313" key="2">
    <source>
        <dbReference type="EMBL" id="MCS7481191.1"/>
    </source>
</evidence>
<evidence type="ECO:0000313" key="3">
    <source>
        <dbReference type="Proteomes" id="UP001141259"/>
    </source>
</evidence>
<feature type="domain" description="PPM-type phosphatase" evidence="1">
    <location>
        <begin position="13"/>
        <end position="237"/>
    </location>
</feature>
<dbReference type="Gene3D" id="3.60.40.10">
    <property type="entry name" value="PPM-type phosphatase domain"/>
    <property type="match status" value="1"/>
</dbReference>
<dbReference type="InterPro" id="IPR036457">
    <property type="entry name" value="PPM-type-like_dom_sf"/>
</dbReference>
<dbReference type="AlphaFoldDB" id="A0A9X2VQU7"/>
<keyword evidence="3" id="KW-1185">Reference proteome</keyword>
<comment type="caution">
    <text evidence="2">The sequence shown here is derived from an EMBL/GenBank/DDBJ whole genome shotgun (WGS) entry which is preliminary data.</text>
</comment>
<accession>A0A9X2VQU7</accession>
<dbReference type="PROSITE" id="PS51746">
    <property type="entry name" value="PPM_2"/>
    <property type="match status" value="1"/>
</dbReference>